<feature type="domain" description="Protein kinase" evidence="7">
    <location>
        <begin position="7"/>
        <end position="278"/>
    </location>
</feature>
<dbReference type="SMART" id="SM00220">
    <property type="entry name" value="S_TKc"/>
    <property type="match status" value="1"/>
</dbReference>
<keyword evidence="5" id="KW-0067">ATP-binding</keyword>
<dbReference type="Gene3D" id="1.10.510.10">
    <property type="entry name" value="Transferase(Phosphotransferase) domain 1"/>
    <property type="match status" value="1"/>
</dbReference>
<evidence type="ECO:0000259" key="7">
    <source>
        <dbReference type="PROSITE" id="PS50011"/>
    </source>
</evidence>
<keyword evidence="9" id="KW-1185">Reference proteome</keyword>
<evidence type="ECO:0000256" key="4">
    <source>
        <dbReference type="ARBA" id="ARBA00022777"/>
    </source>
</evidence>
<dbReference type="InterPro" id="IPR008271">
    <property type="entry name" value="Ser/Thr_kinase_AS"/>
</dbReference>
<dbReference type="PROSITE" id="PS50011">
    <property type="entry name" value="PROTEIN_KINASE_DOM"/>
    <property type="match status" value="1"/>
</dbReference>
<keyword evidence="1" id="KW-0723">Serine/threonine-protein kinase</keyword>
<dbReference type="InterPro" id="IPR000719">
    <property type="entry name" value="Prot_kinase_dom"/>
</dbReference>
<dbReference type="Pfam" id="PF00069">
    <property type="entry name" value="Pkinase"/>
    <property type="match status" value="1"/>
</dbReference>
<organism evidence="8 9">
    <name type="scientific">Papiliotrema laurentii</name>
    <name type="common">Cryptococcus laurentii</name>
    <dbReference type="NCBI Taxonomy" id="5418"/>
    <lineage>
        <taxon>Eukaryota</taxon>
        <taxon>Fungi</taxon>
        <taxon>Dikarya</taxon>
        <taxon>Basidiomycota</taxon>
        <taxon>Agaricomycotina</taxon>
        <taxon>Tremellomycetes</taxon>
        <taxon>Tremellales</taxon>
        <taxon>Rhynchogastremaceae</taxon>
        <taxon>Papiliotrema</taxon>
    </lineage>
</organism>
<keyword evidence="4 8" id="KW-0418">Kinase</keyword>
<feature type="compositionally biased region" description="Pro residues" evidence="6">
    <location>
        <begin position="269"/>
        <end position="283"/>
    </location>
</feature>
<accession>A0AAD9FNQ1</accession>
<dbReference type="GO" id="GO:0005524">
    <property type="term" value="F:ATP binding"/>
    <property type="evidence" value="ECO:0007669"/>
    <property type="project" value="UniProtKB-KW"/>
</dbReference>
<dbReference type="InterPro" id="IPR011009">
    <property type="entry name" value="Kinase-like_dom_sf"/>
</dbReference>
<gene>
    <name evidence="8" type="ORF">DB88DRAFT_491681</name>
</gene>
<proteinExistence type="predicted"/>
<dbReference type="EMBL" id="JAODAN010000006">
    <property type="protein sequence ID" value="KAK1923579.1"/>
    <property type="molecule type" value="Genomic_DNA"/>
</dbReference>
<comment type="caution">
    <text evidence="8">The sequence shown here is derived from an EMBL/GenBank/DDBJ whole genome shotgun (WGS) entry which is preliminary data.</text>
</comment>
<protein>
    <submittedName>
        <fullName evidence="8">Kinase-like domain-containing protein</fullName>
    </submittedName>
</protein>
<dbReference type="PANTHER" id="PTHR24351">
    <property type="entry name" value="RIBOSOMAL PROTEIN S6 KINASE"/>
    <property type="match status" value="1"/>
</dbReference>
<evidence type="ECO:0000313" key="8">
    <source>
        <dbReference type="EMBL" id="KAK1923579.1"/>
    </source>
</evidence>
<dbReference type="AlphaFoldDB" id="A0AAD9FNQ1"/>
<dbReference type="PROSITE" id="PS00108">
    <property type="entry name" value="PROTEIN_KINASE_ST"/>
    <property type="match status" value="1"/>
</dbReference>
<name>A0AAD9FNQ1_PAPLA</name>
<evidence type="ECO:0000256" key="1">
    <source>
        <dbReference type="ARBA" id="ARBA00022527"/>
    </source>
</evidence>
<keyword evidence="2" id="KW-0808">Transferase</keyword>
<keyword evidence="3" id="KW-0547">Nucleotide-binding</keyword>
<evidence type="ECO:0000256" key="5">
    <source>
        <dbReference type="ARBA" id="ARBA00022840"/>
    </source>
</evidence>
<reference evidence="8" key="1">
    <citation type="submission" date="2023-02" db="EMBL/GenBank/DDBJ databases">
        <title>Identification and recombinant expression of a fungal hydrolase from Papiliotrema laurentii that hydrolyzes apple cutin and clears colloidal polyester polyurethane.</title>
        <authorList>
            <consortium name="DOE Joint Genome Institute"/>
            <person name="Roman V.A."/>
            <person name="Bojanowski C."/>
            <person name="Crable B.R."/>
            <person name="Wagner D.N."/>
            <person name="Hung C.S."/>
            <person name="Nadeau L.J."/>
            <person name="Schratz L."/>
            <person name="Haridas S."/>
            <person name="Pangilinan J."/>
            <person name="Lipzen A."/>
            <person name="Na H."/>
            <person name="Yan M."/>
            <person name="Ng V."/>
            <person name="Grigoriev I.V."/>
            <person name="Spatafora J.W."/>
            <person name="Barlow D."/>
            <person name="Biffinger J."/>
            <person name="Kelley-Loughnane N."/>
            <person name="Varaljay V.A."/>
            <person name="Crookes-Goodson W.J."/>
        </authorList>
    </citation>
    <scope>NUCLEOTIDE SEQUENCE</scope>
    <source>
        <strain evidence="8">5307AH</strain>
    </source>
</reference>
<dbReference type="Proteomes" id="UP001182556">
    <property type="component" value="Unassembled WGS sequence"/>
</dbReference>
<evidence type="ECO:0000256" key="6">
    <source>
        <dbReference type="SAM" id="MobiDB-lite"/>
    </source>
</evidence>
<dbReference type="GO" id="GO:0004674">
    <property type="term" value="F:protein serine/threonine kinase activity"/>
    <property type="evidence" value="ECO:0007669"/>
    <property type="project" value="UniProtKB-KW"/>
</dbReference>
<evidence type="ECO:0000313" key="9">
    <source>
        <dbReference type="Proteomes" id="UP001182556"/>
    </source>
</evidence>
<evidence type="ECO:0000256" key="2">
    <source>
        <dbReference type="ARBA" id="ARBA00022679"/>
    </source>
</evidence>
<evidence type="ECO:0000256" key="3">
    <source>
        <dbReference type="ARBA" id="ARBA00022741"/>
    </source>
</evidence>
<dbReference type="SUPFAM" id="SSF56112">
    <property type="entry name" value="Protein kinase-like (PK-like)"/>
    <property type="match status" value="1"/>
</dbReference>
<feature type="region of interest" description="Disordered" evidence="6">
    <location>
        <begin position="261"/>
        <end position="286"/>
    </location>
</feature>
<sequence length="406" mass="45887">MVQASDFITIGRIGEGQFGQVDAVRCRLDNQIYAVKIIPKSTAARYNLNLPLERDIHRAGTRHAPPLFATFQTPSSLHMVIEYAACGSLWDRISLDSPTTAKLSEHEVCWWTDQMIAAIDWLHSLGYVHRDVKPQNFLLYPDFVLKLTDFGSVAPLLDKGIVDPSHCALPVGTPDYIAPEILRHAEEALLGSTPVPYTESIDWWSLGATVYELVVGRPPFYSSSITETYAQIFRINYRLPHTVSSELVDLFTTTLCPASARHRPSITPSKPPPTLPFIEPSPPDSLESDTFSFGDFFSTFSSSEPPLPCSHHVRWSDWSCTASRRDTSPPITPSRVVTAVPHSTRRRRPVSEAHAYQELLECVDHSARTNTSFSMRDLEQWWERDQESLQALYRRFASISESFHRR</sequence>